<dbReference type="InterPro" id="IPR053178">
    <property type="entry name" value="Osmoadaptation_assoc"/>
</dbReference>
<dbReference type="Gene3D" id="4.10.240.10">
    <property type="entry name" value="Zn(2)-C6 fungal-type DNA-binding domain"/>
    <property type="match status" value="1"/>
</dbReference>
<dbReference type="Proteomes" id="UP000177798">
    <property type="component" value="Chromosome 4"/>
</dbReference>
<dbReference type="PROSITE" id="PS50048">
    <property type="entry name" value="ZN2_CY6_FUNGAL_2"/>
    <property type="match status" value="1"/>
</dbReference>
<organism evidence="3 4">
    <name type="scientific">Sclerotinia sclerotiorum (strain ATCC 18683 / 1980 / Ss-1)</name>
    <name type="common">White mold</name>
    <name type="synonym">Whetzelinia sclerotiorum</name>
    <dbReference type="NCBI Taxonomy" id="665079"/>
    <lineage>
        <taxon>Eukaryota</taxon>
        <taxon>Fungi</taxon>
        <taxon>Dikarya</taxon>
        <taxon>Ascomycota</taxon>
        <taxon>Pezizomycotina</taxon>
        <taxon>Leotiomycetes</taxon>
        <taxon>Helotiales</taxon>
        <taxon>Sclerotiniaceae</taxon>
        <taxon>Sclerotinia</taxon>
    </lineage>
</organism>
<feature type="domain" description="Zn(2)-C6 fungal-type" evidence="2">
    <location>
        <begin position="9"/>
        <end position="37"/>
    </location>
</feature>
<dbReference type="CDD" id="cd00067">
    <property type="entry name" value="GAL4"/>
    <property type="match status" value="1"/>
</dbReference>
<dbReference type="SUPFAM" id="SSF57701">
    <property type="entry name" value="Zn2/Cys6 DNA-binding domain"/>
    <property type="match status" value="1"/>
</dbReference>
<dbReference type="EMBL" id="CP017817">
    <property type="protein sequence ID" value="APA08466.1"/>
    <property type="molecule type" value="Genomic_DNA"/>
</dbReference>
<dbReference type="InterPro" id="IPR036864">
    <property type="entry name" value="Zn2-C6_fun-type_DNA-bd_sf"/>
</dbReference>
<proteinExistence type="predicted"/>
<keyword evidence="1" id="KW-0539">Nucleus</keyword>
<evidence type="ECO:0000256" key="1">
    <source>
        <dbReference type="ARBA" id="ARBA00023242"/>
    </source>
</evidence>
<dbReference type="GO" id="GO:0000981">
    <property type="term" value="F:DNA-binding transcription factor activity, RNA polymerase II-specific"/>
    <property type="evidence" value="ECO:0007669"/>
    <property type="project" value="InterPro"/>
</dbReference>
<dbReference type="SMART" id="SM00066">
    <property type="entry name" value="GAL4"/>
    <property type="match status" value="1"/>
</dbReference>
<gene>
    <name evidence="3" type="ORF">sscle_04g032360</name>
</gene>
<sequence length="462" mass="52322">MVGVPRSNRCDNCRKRKKKCGEQRPSCAECIHSGWTCPGYSARWKFMDETAKLAKLYSRKKYIDEYDTKDSGVITPEEEILSSTEFCSTVFVMETFRDAPPGISRFHDDNSLATTLVYCLGCKVKGDLIPLWLLGSFYQHIPGRLGHSIALDDAVSCVCSLYCDRSLNEHTKSNVIYRKYIRALSSLQKCLADEYLRFQSETLCASLLLQMCELAVNIDKGRWGDLARGTAKLIQARGVYRHTDPFDLGMLESQLSYIVIQSAKSEEDCYLRQPEWRALLIDMTKWPRDTITAKELTSMKLRIELCLQLFELPSILMEASSLHKKSDGLPSSIDATLMNRALAMCSNMKEWLHSEVEPHIYPNPLGRTATAIEYPDIIAAIVDCVANTTLLTLDKIICLLHRGSIPEHTIDTFESPEMVENWYRRALTAFEFVQNESTFAAKPLGVGLRQFQSSSPKPLTTM</sequence>
<dbReference type="PANTHER" id="PTHR38111:SF6">
    <property type="entry name" value="FINGER DOMAIN PROTEIN, PUTATIVE (AFU_ORTHOLOGUE AFUA_8G01940)-RELATED"/>
    <property type="match status" value="1"/>
</dbReference>
<dbReference type="InterPro" id="IPR001138">
    <property type="entry name" value="Zn2Cys6_DnaBD"/>
</dbReference>
<dbReference type="OrthoDB" id="4314040at2759"/>
<protein>
    <recommendedName>
        <fullName evidence="2">Zn(2)-C6 fungal-type domain-containing protein</fullName>
    </recommendedName>
</protein>
<accession>A0A1D9Q0M7</accession>
<dbReference type="VEuPathDB" id="FungiDB:sscle_04g032360"/>
<evidence type="ECO:0000313" key="3">
    <source>
        <dbReference type="EMBL" id="APA08466.1"/>
    </source>
</evidence>
<name>A0A1D9Q0M7_SCLS1</name>
<dbReference type="PANTHER" id="PTHR38111">
    <property type="entry name" value="ZN(2)-C6 FUNGAL-TYPE DOMAIN-CONTAINING PROTEIN-RELATED"/>
    <property type="match status" value="1"/>
</dbReference>
<dbReference type="Pfam" id="PF00172">
    <property type="entry name" value="Zn_clus"/>
    <property type="match status" value="1"/>
</dbReference>
<evidence type="ECO:0000313" key="4">
    <source>
        <dbReference type="Proteomes" id="UP000177798"/>
    </source>
</evidence>
<dbReference type="GO" id="GO:0008270">
    <property type="term" value="F:zinc ion binding"/>
    <property type="evidence" value="ECO:0007669"/>
    <property type="project" value="InterPro"/>
</dbReference>
<dbReference type="AlphaFoldDB" id="A0A1D9Q0M7"/>
<reference evidence="4" key="1">
    <citation type="journal article" date="2017" name="Genome Biol. Evol.">
        <title>The complete genome sequence of the phytopathogenic fungus Sclerotinia sclerotiorum reveals insights into the genome architecture of broad host range pathogens.</title>
        <authorList>
            <person name="Derbyshire M."/>
            <person name="Denton-Giles M."/>
            <person name="Hegedus D."/>
            <person name="Seifbarghy S."/>
            <person name="Rollins J."/>
            <person name="van Kan J."/>
            <person name="Seidl M.F."/>
            <person name="Faino L."/>
            <person name="Mbengue M."/>
            <person name="Navaud O."/>
            <person name="Raffaele S."/>
            <person name="Hammond-Kosack K."/>
            <person name="Heard S."/>
            <person name="Oliver R."/>
        </authorList>
    </citation>
    <scope>NUCLEOTIDE SEQUENCE [LARGE SCALE GENOMIC DNA]</scope>
    <source>
        <strain evidence="4">ATCC 18683 / 1980 / Ss-1</strain>
    </source>
</reference>
<evidence type="ECO:0000259" key="2">
    <source>
        <dbReference type="PROSITE" id="PS50048"/>
    </source>
</evidence>